<dbReference type="Pfam" id="PF22952">
    <property type="entry name" value="KH_11"/>
    <property type="match status" value="1"/>
</dbReference>
<reference evidence="6 7" key="1">
    <citation type="submission" date="2015-01" db="EMBL/GenBank/DDBJ databases">
        <title>The Genome Sequence of Ochroconis gallopava CBS43764.</title>
        <authorList>
            <consortium name="The Broad Institute Genomics Platform"/>
            <person name="Cuomo C."/>
            <person name="de Hoog S."/>
            <person name="Gorbushina A."/>
            <person name="Stielow B."/>
            <person name="Teixiera M."/>
            <person name="Abouelleil A."/>
            <person name="Chapman S.B."/>
            <person name="Priest M."/>
            <person name="Young S.K."/>
            <person name="Wortman J."/>
            <person name="Nusbaum C."/>
            <person name="Birren B."/>
        </authorList>
    </citation>
    <scope>NUCLEOTIDE SEQUENCE [LARGE SCALE GENOMIC DNA]</scope>
    <source>
        <strain evidence="6 7">CBS 43764</strain>
    </source>
</reference>
<feature type="domain" description="K Homology" evidence="5">
    <location>
        <begin position="960"/>
        <end position="1037"/>
    </location>
</feature>
<dbReference type="EMBL" id="KN847541">
    <property type="protein sequence ID" value="KIW04307.1"/>
    <property type="molecule type" value="Genomic_DNA"/>
</dbReference>
<dbReference type="CDD" id="cd22448">
    <property type="entry name" value="KH-I_ScSCP160_rpt3"/>
    <property type="match status" value="1"/>
</dbReference>
<feature type="domain" description="K Homology" evidence="5">
    <location>
        <begin position="397"/>
        <end position="465"/>
    </location>
</feature>
<dbReference type="GO" id="GO:0005737">
    <property type="term" value="C:cytoplasm"/>
    <property type="evidence" value="ECO:0007669"/>
    <property type="project" value="TreeGrafter"/>
</dbReference>
<dbReference type="InParanoid" id="A0A0D1YUF3"/>
<dbReference type="CDD" id="cd22408">
    <property type="entry name" value="KH-I_Vigilin_rpt4"/>
    <property type="match status" value="1"/>
</dbReference>
<feature type="domain" description="K Homology" evidence="5">
    <location>
        <begin position="223"/>
        <end position="298"/>
    </location>
</feature>
<dbReference type="InterPro" id="IPR054548">
    <property type="entry name" value="SCP160-like_KH"/>
</dbReference>
<proteinExistence type="predicted"/>
<evidence type="ECO:0000313" key="6">
    <source>
        <dbReference type="EMBL" id="KIW04307.1"/>
    </source>
</evidence>
<dbReference type="CDD" id="cd22449">
    <property type="entry name" value="KH-I_ScSCP160_rpt4"/>
    <property type="match status" value="1"/>
</dbReference>
<evidence type="ECO:0000259" key="5">
    <source>
        <dbReference type="SMART" id="SM00322"/>
    </source>
</evidence>
<dbReference type="STRING" id="253628.A0A0D1YUF3"/>
<dbReference type="PANTHER" id="PTHR10627">
    <property type="entry name" value="SCP160"/>
    <property type="match status" value="1"/>
</dbReference>
<evidence type="ECO:0000256" key="1">
    <source>
        <dbReference type="ARBA" id="ARBA00022737"/>
    </source>
</evidence>
<feature type="domain" description="K Homology" evidence="5">
    <location>
        <begin position="1232"/>
        <end position="1304"/>
    </location>
</feature>
<evidence type="ECO:0000256" key="2">
    <source>
        <dbReference type="PROSITE-ProRule" id="PRU00117"/>
    </source>
</evidence>
<dbReference type="SUPFAM" id="SSF54791">
    <property type="entry name" value="Eukaryotic type KH-domain (KH-domain type I)"/>
    <property type="match status" value="8"/>
</dbReference>
<feature type="compositionally biased region" description="Polar residues" evidence="4">
    <location>
        <begin position="112"/>
        <end position="128"/>
    </location>
</feature>
<gene>
    <name evidence="6" type="ORF">PV09_04600</name>
</gene>
<dbReference type="InterPro" id="IPR004087">
    <property type="entry name" value="KH_dom"/>
</dbReference>
<dbReference type="Proteomes" id="UP000053259">
    <property type="component" value="Unassembled WGS sequence"/>
</dbReference>
<dbReference type="InterPro" id="IPR004088">
    <property type="entry name" value="KH_dom_type_1"/>
</dbReference>
<evidence type="ECO:0000256" key="4">
    <source>
        <dbReference type="SAM" id="MobiDB-lite"/>
    </source>
</evidence>
<feature type="domain" description="K Homology" evidence="5">
    <location>
        <begin position="793"/>
        <end position="878"/>
    </location>
</feature>
<dbReference type="HOGENOM" id="CLU_003293_0_0_1"/>
<name>A0A0D1YUF3_9PEZI</name>
<dbReference type="CDD" id="cd00105">
    <property type="entry name" value="KH-I"/>
    <property type="match status" value="1"/>
</dbReference>
<evidence type="ECO:0000256" key="3">
    <source>
        <dbReference type="SAM" id="Coils"/>
    </source>
</evidence>
<evidence type="ECO:0000313" key="7">
    <source>
        <dbReference type="Proteomes" id="UP000053259"/>
    </source>
</evidence>
<sequence>MAAESSLPGPTAAGTDSESAAQKLLAKHTADEAHRTTVEDVVDEEDLAHPAPSATSDVAKGKQKVDDASAGASAKPKAPAFDVNSEEAFPSLGGPKAATTTASAWGKKPAANGTNGTSNGTSRASTPASGLATPTLPGTRPGGAHGVNIPGRQVERVAVPPGFLLPRQSLKKPIPEVVRDVNRRSKAQVAMKAGNNGGLIFEVVGTEDARRQAMKEVLQQIGSKQTIKVPVPASVRSHIIGRQGATIQDISKRSGARVQMPKQDELPADDEDAVIDVSVEGDFIASGIAKAMIEKIVDERTSNVSLRLKDIPAEFYPFIAGPNNSRIEQLENNRDIKINIPHYHTWRDAAPPQAPRQGQPTPFTPQASLPISITGDRTHAQQARQEIDELVSVLRRQLTVDQTPIDKGRHQFIVGDRGTSAHDFLAETGCALVKPPPGVDDDTLYVVGPADKLQAGLDKVMELASQMQSMNVDVAKPHGNARGGGHQHARNMTRYLKQKRALEELERMHDASIVLPASDDGPTAWEIYAKDFKNATKARQDIMNLVSAHPPSRFRPMQVDPFFHQALQQRAAPRIRREHGVHIVFPDGHMESPDLLLVYEQPGSPSEYVIPRQQCSPADAKEHERAIQQAMNELQALIAAHQAIESRQLEAAPKFHEKIRRYVDREQESLPQDQFPVQLIFGPPGRPANQRAPNSFSIRGPASAVDDLNAKILAFLEQEIKDDAERGFKMQFDYPQKFANHLIGKRGENINRLREEFDVDIQVKDGKVELTGPEKKCAACKSHILNQLKKLEDETTHIIKVKPQYHRDLIGPKGSQVNRLQDRYNVRINFPRNASSDDNASELGSVRNFRNQAADEVIIKGPKRGADEAREELLNLLQYVMDNSHVETLSVQQAQIPSLIGAGGREMDQLRLQTGCQIDIPNARDAADAQGRVEIKIKGTKASVAEAKKLLTERVKQFDETVTRNVDVDRKHHKGLIGAGGANIRKIVLDAGGPDDARMIARIVRFPKPGDTDNSIRVEGNKAMVDKIVSTIESYAKQRDEQVSDHIDVPADKHRLLIGRGGETRRNLESKFNVSIDIPRQGSDETKIKLTGLPADVESAKVHIATLTKEQQGETVDVPRKFHHAITDNGRIFRRLRDDYGVTVDHAGQQPPPRPSNRSGARGRNVNGNMPLLTDESAAADTHSWELVDNTATYEGTDGDATIPWILRGSNPESLAKAKAQIEAAIAKAAQPSWTGYLILPDSRSYGRIIGPGGSQINSIKKKTGCDIQVPRARGANGGGEAVEITGGKAEVEEARDIILNIVREAGSPGMGSRGGSRRG</sequence>
<feature type="domain" description="K Homology" evidence="5">
    <location>
        <begin position="726"/>
        <end position="789"/>
    </location>
</feature>
<dbReference type="GeneID" id="27312573"/>
<dbReference type="OrthoDB" id="10027144at2759"/>
<feature type="domain" description="K Homology" evidence="5">
    <location>
        <begin position="1110"/>
        <end position="1227"/>
    </location>
</feature>
<accession>A0A0D1YUF3</accession>
<dbReference type="Gene3D" id="3.30.1370.10">
    <property type="entry name" value="K Homology domain, type 1"/>
    <property type="match status" value="8"/>
</dbReference>
<feature type="region of interest" description="Disordered" evidence="4">
    <location>
        <begin position="1143"/>
        <end position="1168"/>
    </location>
</feature>
<feature type="compositionally biased region" description="Basic and acidic residues" evidence="4">
    <location>
        <begin position="28"/>
        <end position="38"/>
    </location>
</feature>
<dbReference type="PANTHER" id="PTHR10627:SF31">
    <property type="entry name" value="DODECA-SATELLITE-BINDING PROTEIN 1, ISOFORM A"/>
    <property type="match status" value="1"/>
</dbReference>
<organism evidence="6 7">
    <name type="scientific">Verruconis gallopava</name>
    <dbReference type="NCBI Taxonomy" id="253628"/>
    <lineage>
        <taxon>Eukaryota</taxon>
        <taxon>Fungi</taxon>
        <taxon>Dikarya</taxon>
        <taxon>Ascomycota</taxon>
        <taxon>Pezizomycotina</taxon>
        <taxon>Dothideomycetes</taxon>
        <taxon>Pleosporomycetidae</taxon>
        <taxon>Venturiales</taxon>
        <taxon>Sympoventuriaceae</taxon>
        <taxon>Verruconis</taxon>
    </lineage>
</organism>
<protein>
    <recommendedName>
        <fullName evidence="5">K Homology domain-containing protein</fullName>
    </recommendedName>
</protein>
<dbReference type="VEuPathDB" id="FungiDB:PV09_04600"/>
<feature type="compositionally biased region" description="Low complexity" evidence="4">
    <location>
        <begin position="68"/>
        <end position="80"/>
    </location>
</feature>
<keyword evidence="7" id="KW-1185">Reference proteome</keyword>
<dbReference type="FunCoup" id="A0A0D1YUF3">
    <property type="interactions" value="672"/>
</dbReference>
<feature type="region of interest" description="Disordered" evidence="4">
    <location>
        <begin position="1"/>
        <end position="143"/>
    </location>
</feature>
<dbReference type="SMART" id="SM00322">
    <property type="entry name" value="KH"/>
    <property type="match status" value="10"/>
</dbReference>
<dbReference type="Pfam" id="PF00013">
    <property type="entry name" value="KH_1"/>
    <property type="match status" value="6"/>
</dbReference>
<dbReference type="RefSeq" id="XP_016214176.1">
    <property type="nucleotide sequence ID" value="XM_016357974.1"/>
</dbReference>
<feature type="coiled-coil region" evidence="3">
    <location>
        <begin position="620"/>
        <end position="647"/>
    </location>
</feature>
<feature type="domain" description="K Homology" evidence="5">
    <location>
        <begin position="1041"/>
        <end position="1109"/>
    </location>
</feature>
<feature type="domain" description="K Homology" evidence="5">
    <location>
        <begin position="883"/>
        <end position="956"/>
    </location>
</feature>
<dbReference type="PROSITE" id="PS50084">
    <property type="entry name" value="KH_TYPE_1"/>
    <property type="match status" value="7"/>
</dbReference>
<dbReference type="InterPro" id="IPR036612">
    <property type="entry name" value="KH_dom_type_1_sf"/>
</dbReference>
<keyword evidence="3" id="KW-0175">Coiled coil</keyword>
<keyword evidence="1" id="KW-0677">Repeat</keyword>
<dbReference type="GO" id="GO:0003729">
    <property type="term" value="F:mRNA binding"/>
    <property type="evidence" value="ECO:0007669"/>
    <property type="project" value="TreeGrafter"/>
</dbReference>
<feature type="domain" description="K Homology" evidence="5">
    <location>
        <begin position="302"/>
        <end position="392"/>
    </location>
</feature>
<keyword evidence="2" id="KW-0694">RNA-binding</keyword>